<dbReference type="InterPro" id="IPR056747">
    <property type="entry name" value="VPS13-like_M"/>
</dbReference>
<dbReference type="InterPro" id="IPR056748">
    <property type="entry name" value="VPS13-like_C"/>
</dbReference>
<feature type="domain" description="Chorein N-terminal" evidence="5">
    <location>
        <begin position="19"/>
        <end position="106"/>
    </location>
</feature>
<feature type="region of interest" description="Disordered" evidence="4">
    <location>
        <begin position="1025"/>
        <end position="1050"/>
    </location>
</feature>
<dbReference type="EMBL" id="CAJVPS010000942">
    <property type="protein sequence ID" value="CAG8516340.1"/>
    <property type="molecule type" value="Genomic_DNA"/>
</dbReference>
<evidence type="ECO:0000313" key="9">
    <source>
        <dbReference type="EMBL" id="CAG8516340.1"/>
    </source>
</evidence>
<dbReference type="Pfam" id="PF12624">
    <property type="entry name" value="VPS13_N"/>
    <property type="match status" value="2"/>
</dbReference>
<evidence type="ECO:0000256" key="3">
    <source>
        <dbReference type="ARBA" id="ARBA00023055"/>
    </source>
</evidence>
<feature type="compositionally biased region" description="Pro residues" evidence="4">
    <location>
        <begin position="1518"/>
        <end position="1528"/>
    </location>
</feature>
<feature type="compositionally biased region" description="Low complexity" evidence="4">
    <location>
        <begin position="1332"/>
        <end position="1341"/>
    </location>
</feature>
<dbReference type="Pfam" id="PF25033">
    <property type="entry name" value="VPS13_M"/>
    <property type="match status" value="1"/>
</dbReference>
<dbReference type="Pfam" id="PF25037">
    <property type="entry name" value="VPS13_C"/>
    <property type="match status" value="1"/>
</dbReference>
<comment type="similarity">
    <text evidence="1">Belongs to the VPS13 family.</text>
</comment>
<comment type="caution">
    <text evidence="9">The sequence shown here is derived from an EMBL/GenBank/DDBJ whole genome shotgun (WGS) entry which is preliminary data.</text>
</comment>
<feature type="domain" description="Intermembrane lipid transfer protein VPS13-like C-terminal" evidence="8">
    <location>
        <begin position="2961"/>
        <end position="3007"/>
    </location>
</feature>
<keyword evidence="10" id="KW-1185">Reference proteome</keyword>
<feature type="domain" description="VPS13-like middle region" evidence="6">
    <location>
        <begin position="1074"/>
        <end position="1847"/>
    </location>
</feature>
<gene>
    <name evidence="9" type="ORF">ALEPTO_LOCUS4237</name>
</gene>
<reference evidence="9" key="1">
    <citation type="submission" date="2021-06" db="EMBL/GenBank/DDBJ databases">
        <authorList>
            <person name="Kallberg Y."/>
            <person name="Tangrot J."/>
            <person name="Rosling A."/>
        </authorList>
    </citation>
    <scope>NUCLEOTIDE SEQUENCE</scope>
    <source>
        <strain evidence="9">FL130A</strain>
    </source>
</reference>
<feature type="compositionally biased region" description="Polar residues" evidence="4">
    <location>
        <begin position="1028"/>
        <end position="1050"/>
    </location>
</feature>
<dbReference type="PANTHER" id="PTHR16166">
    <property type="entry name" value="VACUOLAR PROTEIN SORTING-ASSOCIATED PROTEIN VPS13"/>
    <property type="match status" value="1"/>
</dbReference>
<dbReference type="GO" id="GO:0006623">
    <property type="term" value="P:protein targeting to vacuole"/>
    <property type="evidence" value="ECO:0007669"/>
    <property type="project" value="TreeGrafter"/>
</dbReference>
<dbReference type="PANTHER" id="PTHR16166:SF93">
    <property type="entry name" value="INTERMEMBRANE LIPID TRANSFER PROTEIN VPS13"/>
    <property type="match status" value="1"/>
</dbReference>
<feature type="domain" description="Chorein N-terminal" evidence="5">
    <location>
        <begin position="115"/>
        <end position="807"/>
    </location>
</feature>
<feature type="region of interest" description="Disordered" evidence="4">
    <location>
        <begin position="1332"/>
        <end position="1354"/>
    </location>
</feature>
<evidence type="ECO:0000259" key="7">
    <source>
        <dbReference type="Pfam" id="PF25036"/>
    </source>
</evidence>
<evidence type="ECO:0000259" key="8">
    <source>
        <dbReference type="Pfam" id="PF25037"/>
    </source>
</evidence>
<evidence type="ECO:0000259" key="6">
    <source>
        <dbReference type="Pfam" id="PF25033"/>
    </source>
</evidence>
<dbReference type="OrthoDB" id="428159at2759"/>
<evidence type="ECO:0000259" key="5">
    <source>
        <dbReference type="Pfam" id="PF12624"/>
    </source>
</evidence>
<keyword evidence="2" id="KW-0813">Transport</keyword>
<evidence type="ECO:0000256" key="1">
    <source>
        <dbReference type="ARBA" id="ARBA00006545"/>
    </source>
</evidence>
<dbReference type="GO" id="GO:0045324">
    <property type="term" value="P:late endosome to vacuole transport"/>
    <property type="evidence" value="ECO:0007669"/>
    <property type="project" value="TreeGrafter"/>
</dbReference>
<feature type="region of interest" description="Disordered" evidence="4">
    <location>
        <begin position="1512"/>
        <end position="1558"/>
    </location>
</feature>
<dbReference type="Proteomes" id="UP000789508">
    <property type="component" value="Unassembled WGS sequence"/>
</dbReference>
<name>A0A9N9A388_9GLOM</name>
<feature type="domain" description="Vacuolar protein sorting-associated protein 13 VPS13 adaptor binding" evidence="7">
    <location>
        <begin position="1909"/>
        <end position="2469"/>
    </location>
</feature>
<dbReference type="GO" id="GO:0006869">
    <property type="term" value="P:lipid transport"/>
    <property type="evidence" value="ECO:0007669"/>
    <property type="project" value="UniProtKB-KW"/>
</dbReference>
<dbReference type="GO" id="GO:0007005">
    <property type="term" value="P:mitochondrion organization"/>
    <property type="evidence" value="ECO:0007669"/>
    <property type="project" value="TreeGrafter"/>
</dbReference>
<evidence type="ECO:0000256" key="4">
    <source>
        <dbReference type="SAM" id="MobiDB-lite"/>
    </source>
</evidence>
<dbReference type="InterPro" id="IPR026847">
    <property type="entry name" value="VPS13"/>
</dbReference>
<sequence length="3085" mass="349916">MYLTLNTTNLTLQFGQACDVVLRNLQLKKEALDKFDLPIEVLEGYLGELTLNIPWSNLGNKPVKVFINNVYLLAVPRAESEYDPEEEERRAQQLKEEKLANAELLQTQPGSDISEDKLSDPGHPFAAGLTLSEFSAVSTDANWKPTFIEGETKTIHKLITLGSLAIYWNTDSRSLAGNKLVDAIRLFTQLIASEKNVPTEHQYILKPVSGTGRVTMNKQVDLNTPKNSVTLLFDELGFVLDDEQYRDALLMIGLFHFYLRQQQYRRFRPLKEITPKKDPRAWFQFAINCIVSEIHEKNRKWTWEYLAERRDDRKAYIEYYKNKMLARLPVDDYPKLAALERKLSFEDIRFYRSIARSKLRKEKAIIAQTQKEQQRKQPRGWLSGWWYGGQTDGGSTTDTDSGSVLTDAQRQELYDAIDFDEKAAVASTIDIPREAIKLSLKTQLKTGSFALKQDPHRKNNTILCLTFDNVTTNFIQRPDSFLAESGLGSLVVDDGTTEGTLFPQIVRVKKDYKPDETYNDYGNFGDLESNPASRVGIDQNNECPFFQLVFESNPLDGRADNGFSMRMRPLEIVYNQNAIDSVIQFFKPPDQQLESITTLIEAAGDTIEGIKAQTRAGLEYALEEHKTFDVKIDMNAPILIIPDSCTRKDAQVVVLDSGHIRVQSNLVSKEVIADIQSKANTSYSDEDYKHLESLMYDRFSIDLSSTQVLVGQSVERCLEQIRNPNTNHDLHLIDRMNLRFLFEMSILPHASNLTKFKISGHLPLLKANFSDRKYKIVMRIVDLITPKSEEAKETETEPEIKPEVQKSIKSSQHQAAKQQNAWELGYRDSRVIRERLGLSKVDADYYIDSEEDDAEENEFFDAEEQELPQTAKVNQRIFEFKFKVDRFSTTVKKANRDPNKPEKLLVDMVLEHFNLDFVLRPFDMSAEIFLKSLSIEDKMSYSGSEFKHLAASEGYGNSQPGDSSNLVHIKYASVNPNSPEYMTKFEGIDQSVDIELSTINVIITRKSILTLYNFLLDTFTAPPGTPVSAASPNPEASSDSNQAQKKVQQQSTMRVKVRLNSIVFILNNDGIRLATGKLSQADVAVLMRLNTMRVGARIGGFSLIEDISNTSFRDLLTIEGEDIAVFKYETYDESEPTYPGYDSMVYLRTGSARLTFLEEPIRLLLEFGSKFAQMKGLYDSARMAAYEQAAQLQEKVQKFHFDIVIPTPIVIFPISSNSNDLIVANLGELSAINKFLPNGEGGGFLTQINAELKSIRMTSQFYSRQGELQELQIIKNVDINFKISSCEHVEGSSRPDMEIIGKMSDVRMNLTEKQYKSLMDLSNSFETQSSSQLSYSMPYSPTHMPKQTPAPKPQDNENVWTSIDLTFDVHQIYLEIFEGDVSQAQTLAEKSLSVFSLNKTGLKLKMLTDGSMDADLRLQSVTLNDTRPKIKNVFREILPANNKESPQFSVNLQQSGGTEKFMLAFVKVDSPKIIFALDHLFAVRDFFMSAFDAQPSTEVTHPEPKQITALKKSATEPYPIPPPKPPRPSRQSTFQSGSLTPLQQNASPQKEPEQISEEASTLSLNYRVNIASAEIILLANPEIANTEAIILSANQIVVTQQGIMALGISKLGMFLCRMDKRDATLLRWIDNFDISMSMDNRTSKPGQQSTEINIEVTNMIMRVSYRDVMLIMSILNKLSELSSQSAVASSTDEKVSEMESSSSGALSRSFDYSNFNMIKKDQNTSGGGTNEKLNLALRREKLIAKFQGTQLIMIGDEHDIPMIDMNANELKIDVSDWSSEIKVDTTISSRVNYFNLTNSHWEPLIEPWQYTLHASKSTNEGLIIDVSSQKRLEVNITHIFLETMLTSLYILGQQREHVLDTARGSRTPYVLRNRTGYDMHVWAVSPNDNNEAVIQKLADGHDTNWRFDDWRKTRESMTITKNMLGIQFEGALWESIKDIPVDREGETLYILRPKLNKVSHRLVCDIKLKENIKYVTFRSTLVIENRTFLTVEMMVVDSQGQNVSKVYQIAPGEDCPVPIESTYHHKLKFRPEGGFGYDWNVASIYWEDFLKKDPIRSISCKSIRKEVPFRFQVNALYKKNNPILKEYPHMSIRLNAPVQIENLLPYDCKFRIFDKSTKYDWPNNFLKKGGADALHLIELGHLLLLSVEVQDTDFRPSEWAIISTPNEDFKIDDTLTLTDPEGLKLNLRILYHEIPDSGGAYKYTIYSPYVMINKTGLDMVFKSQSLLQSAKIAAGQGWRRQAHHAMPYMFSYPSEEIRNRALLKVGDSNWSRPLSFEAVGSFMEVVIPSAQRMEEIHIGVSVQEGHQKYKHIKIVTFTPRFILKNNMNENLNFREPGSSNFVLLPSKDRAALHFLKQGDLKQLTICYPGLSNPWSAPFNINELGRVHVKLGKKDQEPGLIRTEILLEDATIFIIFSKEEGKWPYRVENFSDADIDPHRRESSASRLSMPRYQLAPANSAPYSWDFPAIKDKRLVLNINDHERIINIQEIGSLVPFRYPSKEGGHKVIAIEVVADGPTQVVYLSNYKQSESIFRPLLLSSKASTKTDTSSKEDGFEAIAVDSVNTLLFQVKLEGIGISIINKRMQELAYASMRGMELKYSDSTLYQSINFVVRWLQIDNQLYGSLYPIILYPTIIPKDSKGVTHPNFQSKLIKAKDDSHGVIYIKYFSILLQEMTFEIDEDFLQLFDGSLDIPEPKSNEGDDQLYFEVLHIQPMKINISFVRTERINVEDKPAPRNPIMFFFNVLTMAIGNINDAPIKLNALIMENLRVSAPVLIDRIRQHYGEEFFYQVHKIIGSADFLGNPVGLFNNLGSGVAAIFYEPYQGFIMNDRPQDLGIGLARGTASFFKKTVYGFSDSVSKFTGSIGKGLSAATLDKSFQDRRRMAQLRNRPKHVYYGVKQGANSFITSIESGIEGLVRKPIEGVEKEGAAGLVKGFGKGLVGFVTKPVVGVFDLASNNDIAPVRLPRYVGRDGILRPYDLKEAEGQYLLKEIEDGKYFNEEYLAHLARRHDSFVNANAHHANSKKENEDGVGDLQTVSLQPAGILLILRNNNPGPFIPVPDKDSKELFEKHVEEIINEYNTEKRAIE</sequence>
<evidence type="ECO:0000256" key="2">
    <source>
        <dbReference type="ARBA" id="ARBA00022448"/>
    </source>
</evidence>
<dbReference type="InterPro" id="IPR009543">
    <property type="entry name" value="VPS13_VAB"/>
</dbReference>
<dbReference type="GO" id="GO:0045053">
    <property type="term" value="P:protein retention in Golgi apparatus"/>
    <property type="evidence" value="ECO:0007669"/>
    <property type="project" value="TreeGrafter"/>
</dbReference>
<protein>
    <submittedName>
        <fullName evidence="9">7059_t:CDS:1</fullName>
    </submittedName>
</protein>
<evidence type="ECO:0000313" key="10">
    <source>
        <dbReference type="Proteomes" id="UP000789508"/>
    </source>
</evidence>
<accession>A0A9N9A388</accession>
<proteinExistence type="inferred from homology"/>
<feature type="compositionally biased region" description="Polar residues" evidence="4">
    <location>
        <begin position="1529"/>
        <end position="1548"/>
    </location>
</feature>
<organism evidence="9 10">
    <name type="scientific">Ambispora leptoticha</name>
    <dbReference type="NCBI Taxonomy" id="144679"/>
    <lineage>
        <taxon>Eukaryota</taxon>
        <taxon>Fungi</taxon>
        <taxon>Fungi incertae sedis</taxon>
        <taxon>Mucoromycota</taxon>
        <taxon>Glomeromycotina</taxon>
        <taxon>Glomeromycetes</taxon>
        <taxon>Archaeosporales</taxon>
        <taxon>Ambisporaceae</taxon>
        <taxon>Ambispora</taxon>
    </lineage>
</organism>
<keyword evidence="3" id="KW-0445">Lipid transport</keyword>
<dbReference type="InterPro" id="IPR026854">
    <property type="entry name" value="VPS13_N"/>
</dbReference>
<dbReference type="Pfam" id="PF25036">
    <property type="entry name" value="VPS13_VAB"/>
    <property type="match status" value="1"/>
</dbReference>